<name>A0AAU9EWW2_9BACT</name>
<evidence type="ECO:0000256" key="1">
    <source>
        <dbReference type="ARBA" id="ARBA00005254"/>
    </source>
</evidence>
<dbReference type="NCBIfam" id="NF006109">
    <property type="entry name" value="PRK08260.1"/>
    <property type="match status" value="1"/>
</dbReference>
<dbReference type="AlphaFoldDB" id="A0AAU9EWW2"/>
<organism evidence="2 3">
    <name type="scientific">Desulfoferula mesophila</name>
    <dbReference type="NCBI Taxonomy" id="3058419"/>
    <lineage>
        <taxon>Bacteria</taxon>
        <taxon>Pseudomonadati</taxon>
        <taxon>Thermodesulfobacteriota</taxon>
        <taxon>Desulfarculia</taxon>
        <taxon>Desulfarculales</taxon>
        <taxon>Desulfarculaceae</taxon>
        <taxon>Desulfoferula</taxon>
    </lineage>
</organism>
<dbReference type="InterPro" id="IPR029045">
    <property type="entry name" value="ClpP/crotonase-like_dom_sf"/>
</dbReference>
<dbReference type="SUPFAM" id="SSF52096">
    <property type="entry name" value="ClpP/crotonase"/>
    <property type="match status" value="1"/>
</dbReference>
<proteinExistence type="inferred from homology"/>
<dbReference type="Gene3D" id="3.90.226.10">
    <property type="entry name" value="2-enoyl-CoA Hydratase, Chain A, domain 1"/>
    <property type="match status" value="1"/>
</dbReference>
<dbReference type="InterPro" id="IPR001753">
    <property type="entry name" value="Enoyl-CoA_hydra/iso"/>
</dbReference>
<dbReference type="InterPro" id="IPR051053">
    <property type="entry name" value="ECH/Chromodomain_protein"/>
</dbReference>
<reference evidence="3" key="1">
    <citation type="journal article" date="2023" name="Arch. Microbiol.">
        <title>Desulfoferula mesophilus gen. nov. sp. nov., a mesophilic sulfate-reducing bacterium isolated from a brackish lake sediment.</title>
        <authorList>
            <person name="Watanabe T."/>
            <person name="Yabe T."/>
            <person name="Tsuji J.M."/>
            <person name="Fukui M."/>
        </authorList>
    </citation>
    <scope>NUCLEOTIDE SEQUENCE [LARGE SCALE GENOMIC DNA]</scope>
    <source>
        <strain evidence="3">12FAK</strain>
    </source>
</reference>
<gene>
    <name evidence="2" type="ORF">FAK_12690</name>
</gene>
<comment type="similarity">
    <text evidence="1">Belongs to the enoyl-CoA hydratase/isomerase family.</text>
</comment>
<evidence type="ECO:0000313" key="2">
    <source>
        <dbReference type="EMBL" id="BEQ14203.1"/>
    </source>
</evidence>
<protein>
    <submittedName>
        <fullName evidence="2">Enoyl-CoA hydratase</fullName>
    </submittedName>
</protein>
<evidence type="ECO:0000313" key="3">
    <source>
        <dbReference type="Proteomes" id="UP001366166"/>
    </source>
</evidence>
<dbReference type="EMBL" id="AP028679">
    <property type="protein sequence ID" value="BEQ14203.1"/>
    <property type="molecule type" value="Genomic_DNA"/>
</dbReference>
<dbReference type="GO" id="GO:0003824">
    <property type="term" value="F:catalytic activity"/>
    <property type="evidence" value="ECO:0007669"/>
    <property type="project" value="UniProtKB-ARBA"/>
</dbReference>
<dbReference type="Proteomes" id="UP001366166">
    <property type="component" value="Chromosome"/>
</dbReference>
<accession>A0AAU9EWW2</accession>
<dbReference type="RefSeq" id="WP_338605920.1">
    <property type="nucleotide sequence ID" value="NZ_AP028679.1"/>
</dbReference>
<dbReference type="KEGG" id="dmp:FAK_12690"/>
<dbReference type="PANTHER" id="PTHR43684">
    <property type="match status" value="1"/>
</dbReference>
<dbReference type="PANTHER" id="PTHR43684:SF4">
    <property type="entry name" value="ENOYL-COA HYDRATASE_ISOMERASE FAMILY PROTEIN (AFU_ORTHOLOGUE AFUA_1G01890)"/>
    <property type="match status" value="1"/>
</dbReference>
<keyword evidence="3" id="KW-1185">Reference proteome</keyword>
<dbReference type="CDD" id="cd06558">
    <property type="entry name" value="crotonase-like"/>
    <property type="match status" value="1"/>
</dbReference>
<dbReference type="Pfam" id="PF00378">
    <property type="entry name" value="ECH_1"/>
    <property type="match status" value="1"/>
</dbReference>
<sequence>MELLHTTYQVQDRVGLITLNRPERMNAFTVQMRNELLYLLGEADQDDQVRALVVTGAGRAFCAGMDLAAGGSTFDYTSRYPQEDSLSRHRDGGGQVALAAYNCRKPVIAAMNGPAVGVGLTMTLAMDMRLAAEDAKMGLVFTQRGLVPEACSSWFLTRLVGAGKALELVCTGRVFRAGEMADSGLFNHLLPADQVLPKALELAREIAANTSATSVALAKAMLWHGLGEPDPQSVHLIDSKVFYWAGRQPDAAEGIQSFLEKRPPEFKLSPTKDMPDFYPWWKEPKV</sequence>